<dbReference type="EMBL" id="BSNN01000002">
    <property type="protein sequence ID" value="GLQ34334.1"/>
    <property type="molecule type" value="Genomic_DNA"/>
</dbReference>
<keyword evidence="2" id="KW-1185">Reference proteome</keyword>
<evidence type="ECO:0000313" key="2">
    <source>
        <dbReference type="Proteomes" id="UP001156694"/>
    </source>
</evidence>
<name>A0ABQ5VT28_9RHOB</name>
<dbReference type="Proteomes" id="UP001156694">
    <property type="component" value="Unassembled WGS sequence"/>
</dbReference>
<dbReference type="Pfam" id="PF06224">
    <property type="entry name" value="AlkZ-like"/>
    <property type="match status" value="1"/>
</dbReference>
<proteinExistence type="predicted"/>
<accession>A0ABQ5VT28</accession>
<dbReference type="RefSeq" id="WP_284376087.1">
    <property type="nucleotide sequence ID" value="NZ_BSNN01000002.1"/>
</dbReference>
<evidence type="ECO:0008006" key="3">
    <source>
        <dbReference type="Google" id="ProtNLM"/>
    </source>
</evidence>
<comment type="caution">
    <text evidence="1">The sequence shown here is derived from an EMBL/GenBank/DDBJ whole genome shotgun (WGS) entry which is preliminary data.</text>
</comment>
<dbReference type="InterPro" id="IPR009351">
    <property type="entry name" value="AlkZ-like"/>
</dbReference>
<organism evidence="1 2">
    <name type="scientific">Amylibacter marinus</name>
    <dbReference type="NCBI Taxonomy" id="1475483"/>
    <lineage>
        <taxon>Bacteria</taxon>
        <taxon>Pseudomonadati</taxon>
        <taxon>Pseudomonadota</taxon>
        <taxon>Alphaproteobacteria</taxon>
        <taxon>Rhodobacterales</taxon>
        <taxon>Paracoccaceae</taxon>
        <taxon>Amylibacter</taxon>
    </lineage>
</organism>
<dbReference type="PANTHER" id="PTHR30528">
    <property type="entry name" value="CYTOPLASMIC PROTEIN"/>
    <property type="match status" value="1"/>
</dbReference>
<reference evidence="2" key="1">
    <citation type="journal article" date="2019" name="Int. J. Syst. Evol. Microbiol.">
        <title>The Global Catalogue of Microorganisms (GCM) 10K type strain sequencing project: providing services to taxonomists for standard genome sequencing and annotation.</title>
        <authorList>
            <consortium name="The Broad Institute Genomics Platform"/>
            <consortium name="The Broad Institute Genome Sequencing Center for Infectious Disease"/>
            <person name="Wu L."/>
            <person name="Ma J."/>
        </authorList>
    </citation>
    <scope>NUCLEOTIDE SEQUENCE [LARGE SCALE GENOMIC DNA]</scope>
    <source>
        <strain evidence="2">NBRC 110140</strain>
    </source>
</reference>
<gene>
    <name evidence="1" type="ORF">GCM10007939_06170</name>
</gene>
<sequence length="391" mass="45198">MAFKITNSQARALWLSTNGLGAAPTGPLDVAKMIRNLGFVQLDTIQVVSRAHHHILWSRNQNYREAMFDPLYREQRAIFEHFTHDASVIPMDFLPMWQRQFNRKRIQIEGYSSFKKRPDTEGRADIKARIAAEGALSTHAFSSKIEGEKKMWARPPHKQALDYMWYAGELATCYRENFTKYYNLAERVFPKHLREIELSDSEQIDWLCRAALDRLSFANTGEIQRFWDAMSAIEARAWAKTASFTPVQVQGADGTWLDALGTPDIEARIAALPAPSTRLRIINPFDPATRDRKRLERLFGFEYRIEMFVPAAKRRWGYYVYPLLEGNRFVGRIEVKAERAKDHMIVLNLWREAGIKWSTPRANRLEAELARFARLAGVSKIKWACDSTPKV</sequence>
<protein>
    <recommendedName>
        <fullName evidence="3">Winged helix-turn-helix domain-containing protein</fullName>
    </recommendedName>
</protein>
<evidence type="ECO:0000313" key="1">
    <source>
        <dbReference type="EMBL" id="GLQ34334.1"/>
    </source>
</evidence>
<dbReference type="PANTHER" id="PTHR30528:SF0">
    <property type="entry name" value="CYTOPLASMIC PROTEIN"/>
    <property type="match status" value="1"/>
</dbReference>